<dbReference type="Gene3D" id="1.10.472.80">
    <property type="entry name" value="Ypt/Rab-GAP domain of gyp1p, domain 3"/>
    <property type="match status" value="1"/>
</dbReference>
<dbReference type="STRING" id="554065.E1Z7Y6"/>
<name>E1Z7Y6_CHLVA</name>
<evidence type="ECO:0000259" key="1">
    <source>
        <dbReference type="PROSITE" id="PS50086"/>
    </source>
</evidence>
<dbReference type="eggNOG" id="KOG2058">
    <property type="taxonomic scope" value="Eukaryota"/>
</dbReference>
<dbReference type="FunFam" id="1.10.8.270:FF:000016">
    <property type="entry name" value="TBC1 domain family member 2A"/>
    <property type="match status" value="1"/>
</dbReference>
<feature type="non-terminal residue" evidence="2">
    <location>
        <position position="1"/>
    </location>
</feature>
<dbReference type="OrthoDB" id="17687at2759"/>
<dbReference type="Gene3D" id="1.10.8.270">
    <property type="entry name" value="putative rabgap domain of human tbc1 domain family member 14 like domains"/>
    <property type="match status" value="1"/>
</dbReference>
<gene>
    <name evidence="2" type="ORF">CHLNCDRAFT_12890</name>
</gene>
<protein>
    <recommendedName>
        <fullName evidence="1">Rab-GAP TBC domain-containing protein</fullName>
    </recommendedName>
</protein>
<dbReference type="InterPro" id="IPR000195">
    <property type="entry name" value="Rab-GAP-TBC_dom"/>
</dbReference>
<evidence type="ECO:0000313" key="2">
    <source>
        <dbReference type="EMBL" id="EFN58249.1"/>
    </source>
</evidence>
<dbReference type="InParanoid" id="E1Z7Y6"/>
<organism evidence="3">
    <name type="scientific">Chlorella variabilis</name>
    <name type="common">Green alga</name>
    <dbReference type="NCBI Taxonomy" id="554065"/>
    <lineage>
        <taxon>Eukaryota</taxon>
        <taxon>Viridiplantae</taxon>
        <taxon>Chlorophyta</taxon>
        <taxon>core chlorophytes</taxon>
        <taxon>Trebouxiophyceae</taxon>
        <taxon>Chlorellales</taxon>
        <taxon>Chlorellaceae</taxon>
        <taxon>Chlorella clade</taxon>
        <taxon>Chlorella</taxon>
    </lineage>
</organism>
<accession>E1Z7Y6</accession>
<dbReference type="PANTHER" id="PTHR47219:SF20">
    <property type="entry name" value="TBC1 DOMAIN FAMILY MEMBER 2B"/>
    <property type="match status" value="1"/>
</dbReference>
<dbReference type="SUPFAM" id="SSF47923">
    <property type="entry name" value="Ypt/Rab-GAP domain of gyp1p"/>
    <property type="match status" value="1"/>
</dbReference>
<feature type="domain" description="Rab-GAP TBC" evidence="1">
    <location>
        <begin position="1"/>
        <end position="140"/>
    </location>
</feature>
<dbReference type="GeneID" id="17357400"/>
<dbReference type="GO" id="GO:0031267">
    <property type="term" value="F:small GTPase binding"/>
    <property type="evidence" value="ECO:0007669"/>
    <property type="project" value="TreeGrafter"/>
</dbReference>
<dbReference type="AlphaFoldDB" id="E1Z7Y6"/>
<reference evidence="2 3" key="1">
    <citation type="journal article" date="2010" name="Plant Cell">
        <title>The Chlorella variabilis NC64A genome reveals adaptation to photosymbiosis, coevolution with viruses, and cryptic sex.</title>
        <authorList>
            <person name="Blanc G."/>
            <person name="Duncan G."/>
            <person name="Agarkova I."/>
            <person name="Borodovsky M."/>
            <person name="Gurnon J."/>
            <person name="Kuo A."/>
            <person name="Lindquist E."/>
            <person name="Lucas S."/>
            <person name="Pangilinan J."/>
            <person name="Polle J."/>
            <person name="Salamov A."/>
            <person name="Terry A."/>
            <person name="Yamada T."/>
            <person name="Dunigan D.D."/>
            <person name="Grigoriev I.V."/>
            <person name="Claverie J.M."/>
            <person name="Van Etten J.L."/>
        </authorList>
    </citation>
    <scope>NUCLEOTIDE SEQUENCE [LARGE SCALE GENOMIC DNA]</scope>
    <source>
        <strain evidence="2 3">NC64A</strain>
    </source>
</reference>
<dbReference type="Pfam" id="PF00566">
    <property type="entry name" value="RabGAP-TBC"/>
    <property type="match status" value="1"/>
</dbReference>
<dbReference type="RefSeq" id="XP_005850351.1">
    <property type="nucleotide sequence ID" value="XM_005850289.1"/>
</dbReference>
<feature type="non-terminal residue" evidence="2">
    <location>
        <position position="140"/>
    </location>
</feature>
<proteinExistence type="predicted"/>
<dbReference type="GO" id="GO:0005096">
    <property type="term" value="F:GTPase activator activity"/>
    <property type="evidence" value="ECO:0007669"/>
    <property type="project" value="TreeGrafter"/>
</dbReference>
<evidence type="ECO:0000313" key="3">
    <source>
        <dbReference type="Proteomes" id="UP000008141"/>
    </source>
</evidence>
<dbReference type="EMBL" id="GL433838">
    <property type="protein sequence ID" value="EFN58249.1"/>
    <property type="molecule type" value="Genomic_DNA"/>
</dbReference>
<keyword evidence="3" id="KW-1185">Reference proteome</keyword>
<dbReference type="InterPro" id="IPR035969">
    <property type="entry name" value="Rab-GAP_TBC_sf"/>
</dbReference>
<dbReference type="KEGG" id="cvr:CHLNCDRAFT_12890"/>
<dbReference type="Proteomes" id="UP000008141">
    <property type="component" value="Unassembled WGS sequence"/>
</dbReference>
<sequence length="140" mass="15689">EYLSQIDKDLHRTFPGHPCMDLGGRAALRRILSAYGQRNPAVGYCQGLNFLGATFLLLLPEEEAFWCLAALVEDLLGTAYFDERMAAPQVDVLVYGHLLQGRFPTLWRHLAALEVDAASVTLHWFLLCFLNSLPLDSALR</sequence>
<dbReference type="InterPro" id="IPR050302">
    <property type="entry name" value="Rab_GAP_TBC_domain"/>
</dbReference>
<dbReference type="PROSITE" id="PS50086">
    <property type="entry name" value="TBC_RABGAP"/>
    <property type="match status" value="1"/>
</dbReference>
<dbReference type="PANTHER" id="PTHR47219">
    <property type="entry name" value="RAB GTPASE-ACTIVATING PROTEIN 1-LIKE"/>
    <property type="match status" value="1"/>
</dbReference>
<dbReference type="SMART" id="SM00164">
    <property type="entry name" value="TBC"/>
    <property type="match status" value="1"/>
</dbReference>